<dbReference type="InterPro" id="IPR000092">
    <property type="entry name" value="Polyprenyl_synt"/>
</dbReference>
<keyword evidence="5" id="KW-0460">Magnesium</keyword>
<gene>
    <name evidence="7" type="ordered locus">Desaci_1920</name>
</gene>
<name>I4D523_DESAJ</name>
<dbReference type="GO" id="GO:0008299">
    <property type="term" value="P:isoprenoid biosynthetic process"/>
    <property type="evidence" value="ECO:0007669"/>
    <property type="project" value="InterPro"/>
</dbReference>
<evidence type="ECO:0000313" key="8">
    <source>
        <dbReference type="Proteomes" id="UP000002892"/>
    </source>
</evidence>
<evidence type="ECO:0000256" key="2">
    <source>
        <dbReference type="ARBA" id="ARBA00006706"/>
    </source>
</evidence>
<dbReference type="AlphaFoldDB" id="I4D523"/>
<comment type="cofactor">
    <cofactor evidence="1">
        <name>Mg(2+)</name>
        <dbReference type="ChEBI" id="CHEBI:18420"/>
    </cofactor>
</comment>
<dbReference type="STRING" id="646529.Desaci_1920"/>
<organism evidence="7 8">
    <name type="scientific">Desulfosporosinus acidiphilus (strain DSM 22704 / JCM 16185 / SJ4)</name>
    <dbReference type="NCBI Taxonomy" id="646529"/>
    <lineage>
        <taxon>Bacteria</taxon>
        <taxon>Bacillati</taxon>
        <taxon>Bacillota</taxon>
        <taxon>Clostridia</taxon>
        <taxon>Eubacteriales</taxon>
        <taxon>Desulfitobacteriaceae</taxon>
        <taxon>Desulfosporosinus</taxon>
    </lineage>
</organism>
<evidence type="ECO:0000256" key="1">
    <source>
        <dbReference type="ARBA" id="ARBA00001946"/>
    </source>
</evidence>
<reference evidence="7 8" key="1">
    <citation type="journal article" date="2012" name="J. Bacteriol.">
        <title>Complete genome sequences of Desulfosporosinus orientis DSM765T, Desulfosporosinus youngiae DSM17734T, Desulfosporosinus meridiei DSM13257T, and Desulfosporosinus acidiphilus DSM22704T.</title>
        <authorList>
            <person name="Pester M."/>
            <person name="Brambilla E."/>
            <person name="Alazard D."/>
            <person name="Rattei T."/>
            <person name="Weinmaier T."/>
            <person name="Han J."/>
            <person name="Lucas S."/>
            <person name="Lapidus A."/>
            <person name="Cheng J.F."/>
            <person name="Goodwin L."/>
            <person name="Pitluck S."/>
            <person name="Peters L."/>
            <person name="Ovchinnikova G."/>
            <person name="Teshima H."/>
            <person name="Detter J.C."/>
            <person name="Han C.S."/>
            <person name="Tapia R."/>
            <person name="Land M.L."/>
            <person name="Hauser L."/>
            <person name="Kyrpides N.C."/>
            <person name="Ivanova N.N."/>
            <person name="Pagani I."/>
            <person name="Huntmann M."/>
            <person name="Wei C.L."/>
            <person name="Davenport K.W."/>
            <person name="Daligault H."/>
            <person name="Chain P.S."/>
            <person name="Chen A."/>
            <person name="Mavromatis K."/>
            <person name="Markowitz V."/>
            <person name="Szeto E."/>
            <person name="Mikhailova N."/>
            <person name="Pati A."/>
            <person name="Wagner M."/>
            <person name="Woyke T."/>
            <person name="Ollivier B."/>
            <person name="Klenk H.P."/>
            <person name="Spring S."/>
            <person name="Loy A."/>
        </authorList>
    </citation>
    <scope>NUCLEOTIDE SEQUENCE [LARGE SCALE GENOMIC DNA]</scope>
    <source>
        <strain evidence="8">DSM 22704 / JCM 16185 / SJ4</strain>
    </source>
</reference>
<dbReference type="eggNOG" id="COG0142">
    <property type="taxonomic scope" value="Bacteria"/>
</dbReference>
<comment type="similarity">
    <text evidence="2 6">Belongs to the FPP/GGPP synthase family.</text>
</comment>
<evidence type="ECO:0000313" key="7">
    <source>
        <dbReference type="EMBL" id="AFM40897.1"/>
    </source>
</evidence>
<dbReference type="PANTHER" id="PTHR12001">
    <property type="entry name" value="GERANYLGERANYL PYROPHOSPHATE SYNTHASE"/>
    <property type="match status" value="1"/>
</dbReference>
<dbReference type="OrthoDB" id="1795180at2"/>
<dbReference type="SUPFAM" id="SSF48576">
    <property type="entry name" value="Terpenoid synthases"/>
    <property type="match status" value="1"/>
</dbReference>
<accession>I4D523</accession>
<evidence type="ECO:0000256" key="4">
    <source>
        <dbReference type="ARBA" id="ARBA00022723"/>
    </source>
</evidence>
<dbReference type="Gene3D" id="1.10.600.10">
    <property type="entry name" value="Farnesyl Diphosphate Synthase"/>
    <property type="match status" value="1"/>
</dbReference>
<dbReference type="GO" id="GO:0004659">
    <property type="term" value="F:prenyltransferase activity"/>
    <property type="evidence" value="ECO:0007669"/>
    <property type="project" value="InterPro"/>
</dbReference>
<dbReference type="Pfam" id="PF00348">
    <property type="entry name" value="polyprenyl_synt"/>
    <property type="match status" value="1"/>
</dbReference>
<dbReference type="GO" id="GO:0046872">
    <property type="term" value="F:metal ion binding"/>
    <property type="evidence" value="ECO:0007669"/>
    <property type="project" value="UniProtKB-KW"/>
</dbReference>
<dbReference type="InterPro" id="IPR008949">
    <property type="entry name" value="Isoprenoid_synthase_dom_sf"/>
</dbReference>
<proteinExistence type="inferred from homology"/>
<sequence length="255" mass="28710">MMPLEFSFLEKLNLVQARLRQEINFKPASFEELVPLDMDELDKIVCPAIVLAVSRSCGDHGEKSDALAEIVQFIYMAHQVHKLMKDDSDLAEELRQFPVLVGDLLFGKFFLHLCQERLLQFLAPLAQVIGTMSEGGISRWLSRDRRLTNDEWLKIIEKESASLTAIAARLSAELANVSLPLQHQLEAFGLELGKAWGASKQKMESDVIQSILQKANDILSEIAAGTQLQLQPLHEVYNFMVRHLTSDRTIPESGL</sequence>
<evidence type="ECO:0000256" key="6">
    <source>
        <dbReference type="RuleBase" id="RU004466"/>
    </source>
</evidence>
<keyword evidence="4" id="KW-0479">Metal-binding</keyword>
<dbReference type="RefSeq" id="WP_014826903.1">
    <property type="nucleotide sequence ID" value="NC_018068.1"/>
</dbReference>
<protein>
    <submittedName>
        <fullName evidence="7">Geranylgeranyl pyrophosphate synthase</fullName>
    </submittedName>
</protein>
<keyword evidence="8" id="KW-1185">Reference proteome</keyword>
<dbReference type="KEGG" id="dai:Desaci_1920"/>
<evidence type="ECO:0000256" key="3">
    <source>
        <dbReference type="ARBA" id="ARBA00022679"/>
    </source>
</evidence>
<dbReference type="Proteomes" id="UP000002892">
    <property type="component" value="Chromosome"/>
</dbReference>
<dbReference type="HOGENOM" id="CLU_094946_0_0_9"/>
<evidence type="ECO:0000256" key="5">
    <source>
        <dbReference type="ARBA" id="ARBA00022842"/>
    </source>
</evidence>
<dbReference type="PANTHER" id="PTHR12001:SF69">
    <property type="entry name" value="ALL TRANS-POLYPRENYL-DIPHOSPHATE SYNTHASE PDSS1"/>
    <property type="match status" value="1"/>
</dbReference>
<dbReference type="EMBL" id="CP003639">
    <property type="protein sequence ID" value="AFM40897.1"/>
    <property type="molecule type" value="Genomic_DNA"/>
</dbReference>
<keyword evidence="3 6" id="KW-0808">Transferase</keyword>